<sequence>MEVFIRRGSTSGFLTNQMEGVEEMEEQLRGIETFRPLQETEEVTVEITGSWGEIKRLLSEPTFKDVWFKPA</sequence>
<comment type="caution">
    <text evidence="1">The sequence shown here is derived from an EMBL/GenBank/DDBJ whole genome shotgun (WGS) entry which is preliminary data.</text>
</comment>
<proteinExistence type="predicted"/>
<gene>
    <name evidence="1" type="ORF">LCGC14_1999360</name>
</gene>
<reference evidence="1" key="1">
    <citation type="journal article" date="2015" name="Nature">
        <title>Complex archaea that bridge the gap between prokaryotes and eukaryotes.</title>
        <authorList>
            <person name="Spang A."/>
            <person name="Saw J.H."/>
            <person name="Jorgensen S.L."/>
            <person name="Zaremba-Niedzwiedzka K."/>
            <person name="Martijn J."/>
            <person name="Lind A.E."/>
            <person name="van Eijk R."/>
            <person name="Schleper C."/>
            <person name="Guy L."/>
            <person name="Ettema T.J."/>
        </authorList>
    </citation>
    <scope>NUCLEOTIDE SEQUENCE</scope>
</reference>
<dbReference type="AlphaFoldDB" id="A0A0F9I0R8"/>
<name>A0A0F9I0R8_9ZZZZ</name>
<evidence type="ECO:0000313" key="1">
    <source>
        <dbReference type="EMBL" id="KKL80977.1"/>
    </source>
</evidence>
<accession>A0A0F9I0R8</accession>
<protein>
    <submittedName>
        <fullName evidence="1">Uncharacterized protein</fullName>
    </submittedName>
</protein>
<organism evidence="1">
    <name type="scientific">marine sediment metagenome</name>
    <dbReference type="NCBI Taxonomy" id="412755"/>
    <lineage>
        <taxon>unclassified sequences</taxon>
        <taxon>metagenomes</taxon>
        <taxon>ecological metagenomes</taxon>
    </lineage>
</organism>
<dbReference type="EMBL" id="LAZR01022697">
    <property type="protein sequence ID" value="KKL80977.1"/>
    <property type="molecule type" value="Genomic_DNA"/>
</dbReference>